<name>A0A5C4T490_9BACL</name>
<protein>
    <submittedName>
        <fullName evidence="1">Glyoxalase</fullName>
    </submittedName>
</protein>
<proteinExistence type="predicted"/>
<accession>A0A5C4T490</accession>
<dbReference type="SUPFAM" id="SSF54593">
    <property type="entry name" value="Glyoxalase/Bleomycin resistance protein/Dihydroxybiphenyl dioxygenase"/>
    <property type="match status" value="1"/>
</dbReference>
<dbReference type="Gene3D" id="3.10.180.10">
    <property type="entry name" value="2,3-Dihydroxybiphenyl 1,2-Dioxygenase, domain 1"/>
    <property type="match status" value="1"/>
</dbReference>
<dbReference type="AlphaFoldDB" id="A0A5C4T490"/>
<dbReference type="Proteomes" id="UP000307943">
    <property type="component" value="Unassembled WGS sequence"/>
</dbReference>
<keyword evidence="2" id="KW-1185">Reference proteome</keyword>
<reference evidence="1 2" key="1">
    <citation type="submission" date="2019-05" db="EMBL/GenBank/DDBJ databases">
        <title>We sequenced the genome of Paenibacillus hemerocallicola KCTC 33185 for further insight into its adaptation and study the phylogeny of Paenibacillus.</title>
        <authorList>
            <person name="Narsing Rao M.P."/>
        </authorList>
    </citation>
    <scope>NUCLEOTIDE SEQUENCE [LARGE SCALE GENOMIC DNA]</scope>
    <source>
        <strain evidence="1 2">KCTC 33185</strain>
    </source>
</reference>
<sequence>MKAVKLRPFVPSGQDYTLAQRFFEELGFTKLYSDDGLTIFRVGELEFFLQNFHNREVQDNYMLDLAVEDLDQWWEHLQSLDLERKYPIKLKEPTVYPWGKREINLIDPAGVCWHISEASKS</sequence>
<evidence type="ECO:0000313" key="1">
    <source>
        <dbReference type="EMBL" id="TNJ63871.1"/>
    </source>
</evidence>
<dbReference type="RefSeq" id="WP_139604728.1">
    <property type="nucleotide sequence ID" value="NZ_VDCQ01000037.1"/>
</dbReference>
<comment type="caution">
    <text evidence="1">The sequence shown here is derived from an EMBL/GenBank/DDBJ whole genome shotgun (WGS) entry which is preliminary data.</text>
</comment>
<dbReference type="InterPro" id="IPR029068">
    <property type="entry name" value="Glyas_Bleomycin-R_OHBP_Dase"/>
</dbReference>
<organism evidence="1 2">
    <name type="scientific">Paenibacillus hemerocallicola</name>
    <dbReference type="NCBI Taxonomy" id="1172614"/>
    <lineage>
        <taxon>Bacteria</taxon>
        <taxon>Bacillati</taxon>
        <taxon>Bacillota</taxon>
        <taxon>Bacilli</taxon>
        <taxon>Bacillales</taxon>
        <taxon>Paenibacillaceae</taxon>
        <taxon>Paenibacillus</taxon>
    </lineage>
</organism>
<gene>
    <name evidence="1" type="ORF">FE784_23660</name>
</gene>
<dbReference type="EMBL" id="VDCQ01000037">
    <property type="protein sequence ID" value="TNJ63871.1"/>
    <property type="molecule type" value="Genomic_DNA"/>
</dbReference>
<dbReference type="OrthoDB" id="9815599at2"/>
<evidence type="ECO:0000313" key="2">
    <source>
        <dbReference type="Proteomes" id="UP000307943"/>
    </source>
</evidence>